<evidence type="ECO:0000313" key="2">
    <source>
        <dbReference type="EMBL" id="KTC80846.1"/>
    </source>
</evidence>
<dbReference type="InterPro" id="IPR007825">
    <property type="entry name" value="Major_OMP_Legionella"/>
</dbReference>
<evidence type="ECO:0000313" key="5">
    <source>
        <dbReference type="Proteomes" id="UP000277577"/>
    </source>
</evidence>
<evidence type="ECO:0000313" key="4">
    <source>
        <dbReference type="Proteomes" id="UP000054921"/>
    </source>
</evidence>
<dbReference type="EMBL" id="LR134173">
    <property type="protein sequence ID" value="VEB34202.1"/>
    <property type="molecule type" value="Genomic_DNA"/>
</dbReference>
<organism evidence="2 4">
    <name type="scientific">Legionella cherrii</name>
    <dbReference type="NCBI Taxonomy" id="28084"/>
    <lineage>
        <taxon>Bacteria</taxon>
        <taxon>Pseudomonadati</taxon>
        <taxon>Pseudomonadota</taxon>
        <taxon>Gammaproteobacteria</taxon>
        <taxon>Legionellales</taxon>
        <taxon>Legionellaceae</taxon>
        <taxon>Legionella</taxon>
    </lineage>
</organism>
<feature type="chain" id="PRO_5006911796" evidence="1">
    <location>
        <begin position="20"/>
        <end position="320"/>
    </location>
</feature>
<dbReference type="RefSeq" id="WP_028382376.1">
    <property type="nucleotide sequence ID" value="NZ_CAAAIT010000001.1"/>
</dbReference>
<dbReference type="AlphaFoldDB" id="A0A0W0SB80"/>
<dbReference type="PATRIC" id="fig|28084.5.peg.3110"/>
<dbReference type="Proteomes" id="UP000054921">
    <property type="component" value="Unassembled WGS sequence"/>
</dbReference>
<dbReference type="EMBL" id="LNXW01000013">
    <property type="protein sequence ID" value="KTC80846.1"/>
    <property type="molecule type" value="Genomic_DNA"/>
</dbReference>
<dbReference type="OrthoDB" id="5653740at2"/>
<dbReference type="Pfam" id="PF05150">
    <property type="entry name" value="Legionella_OMP"/>
    <property type="match status" value="1"/>
</dbReference>
<sequence length="320" mass="34976">MFKKATISVLGLVASVATAGSMGPACTPSNVTVPCITNLWDFGAQALYLRSIYGPAKAVELGALPENKEINSDWNWGYRLEGSYHFNTGNDITINWMHFSTSIDPTEFLGVLTIPAIGLPAIPAPFDLISRNRIDQVNVVMGQYTDLSMRDKMRFYGGLQYANIESTSKNYYITEEIPFIGSNPFTKFDNTDYKGIGPVVGIDYSYYITNSLSLTANGAGSILIGTNKYHAGFVVSPTEAIVEQVFFRKKGVVPSLEAKLGVNYAHNTPIGVANIQAGYQVVNYFNVLQEQLFPNLVGPVRPVDYGVFGPYFGLKLIGNA</sequence>
<name>A0A0W0SB80_9GAMM</name>
<feature type="signal peptide" evidence="1">
    <location>
        <begin position="1"/>
        <end position="19"/>
    </location>
</feature>
<protein>
    <submittedName>
        <fullName evidence="2 3">Outer membrane protein</fullName>
    </submittedName>
</protein>
<dbReference type="STRING" id="28084.Lche_2866"/>
<reference evidence="2 4" key="1">
    <citation type="submission" date="2015-11" db="EMBL/GenBank/DDBJ databases">
        <title>Genomic analysis of 38 Legionella species identifies large and diverse effector repertoires.</title>
        <authorList>
            <person name="Burstein D."/>
            <person name="Amaro F."/>
            <person name="Zusman T."/>
            <person name="Lifshitz Z."/>
            <person name="Cohen O."/>
            <person name="Gilbert J.A."/>
            <person name="Pupko T."/>
            <person name="Shuman H.A."/>
            <person name="Segal G."/>
        </authorList>
    </citation>
    <scope>NUCLEOTIDE SEQUENCE [LARGE SCALE GENOMIC DNA]</scope>
    <source>
        <strain evidence="2 4">ORW</strain>
    </source>
</reference>
<accession>A0A0W0SB80</accession>
<dbReference type="Proteomes" id="UP000277577">
    <property type="component" value="Chromosome"/>
</dbReference>
<evidence type="ECO:0000313" key="3">
    <source>
        <dbReference type="EMBL" id="VEB34202.1"/>
    </source>
</evidence>
<gene>
    <name evidence="2" type="ORF">Lche_2866</name>
    <name evidence="3" type="ORF">NCTC11976_00722</name>
</gene>
<reference evidence="3 5" key="2">
    <citation type="submission" date="2018-12" db="EMBL/GenBank/DDBJ databases">
        <authorList>
            <consortium name="Pathogen Informatics"/>
        </authorList>
    </citation>
    <scope>NUCLEOTIDE SEQUENCE [LARGE SCALE GENOMIC DNA]</scope>
    <source>
        <strain evidence="3 5">NCTC11976</strain>
    </source>
</reference>
<keyword evidence="1" id="KW-0732">Signal</keyword>
<evidence type="ECO:0000256" key="1">
    <source>
        <dbReference type="SAM" id="SignalP"/>
    </source>
</evidence>
<proteinExistence type="predicted"/>
<keyword evidence="5" id="KW-1185">Reference proteome</keyword>